<keyword evidence="6" id="KW-1185">Reference proteome</keyword>
<dbReference type="GO" id="GO:0016846">
    <property type="term" value="F:carbon-sulfur lyase activity"/>
    <property type="evidence" value="ECO:0007669"/>
    <property type="project" value="InterPro"/>
</dbReference>
<evidence type="ECO:0000313" key="5">
    <source>
        <dbReference type="EMBL" id="PTB53075.1"/>
    </source>
</evidence>
<dbReference type="GO" id="GO:0046872">
    <property type="term" value="F:metal ion binding"/>
    <property type="evidence" value="ECO:0007669"/>
    <property type="project" value="UniProtKB-KW"/>
</dbReference>
<dbReference type="Gene3D" id="2.170.150.70">
    <property type="match status" value="1"/>
</dbReference>
<evidence type="ECO:0000256" key="2">
    <source>
        <dbReference type="ARBA" id="ARBA00022723"/>
    </source>
</evidence>
<evidence type="ECO:0000259" key="4">
    <source>
        <dbReference type="PROSITE" id="PS51891"/>
    </source>
</evidence>
<dbReference type="PROSITE" id="PS51891">
    <property type="entry name" value="CENP_V_GFA"/>
    <property type="match status" value="1"/>
</dbReference>
<evidence type="ECO:0000256" key="3">
    <source>
        <dbReference type="ARBA" id="ARBA00022833"/>
    </source>
</evidence>
<name>A0A2T4A7M6_TRIHA</name>
<dbReference type="SUPFAM" id="SSF51316">
    <property type="entry name" value="Mss4-like"/>
    <property type="match status" value="1"/>
</dbReference>
<keyword evidence="2" id="KW-0479">Metal-binding</keyword>
<dbReference type="InterPro" id="IPR052355">
    <property type="entry name" value="CENP-V-like"/>
</dbReference>
<dbReference type="RefSeq" id="XP_024772752.1">
    <property type="nucleotide sequence ID" value="XM_024916109.1"/>
</dbReference>
<dbReference type="InterPro" id="IPR011057">
    <property type="entry name" value="Mss4-like_sf"/>
</dbReference>
<gene>
    <name evidence="5" type="ORF">M431DRAFT_483253</name>
</gene>
<keyword evidence="3" id="KW-0862">Zinc</keyword>
<reference evidence="5 6" key="1">
    <citation type="submission" date="2016-07" db="EMBL/GenBank/DDBJ databases">
        <title>Multiple horizontal gene transfer events from other fungi enriched the ability of initially mycotrophic Trichoderma (Ascomycota) to feed on dead plant biomass.</title>
        <authorList>
            <consortium name="DOE Joint Genome Institute"/>
            <person name="Aerts A."/>
            <person name="Atanasova L."/>
            <person name="Chenthamara K."/>
            <person name="Zhang J."/>
            <person name="Grujic M."/>
            <person name="Henrissat B."/>
            <person name="Kuo A."/>
            <person name="Salamov A."/>
            <person name="Lipzen A."/>
            <person name="Labutti K."/>
            <person name="Barry K."/>
            <person name="Miao Y."/>
            <person name="Rahimi M.J."/>
            <person name="Shen Q."/>
            <person name="Grigoriev I.V."/>
            <person name="Kubicek C.P."/>
            <person name="Druzhinina I.S."/>
        </authorList>
    </citation>
    <scope>NUCLEOTIDE SEQUENCE [LARGE SCALE GENOMIC DNA]</scope>
    <source>
        <strain evidence="5 6">CBS 226.95</strain>
    </source>
</reference>
<organism evidence="5 6">
    <name type="scientific">Trichoderma harzianum CBS 226.95</name>
    <dbReference type="NCBI Taxonomy" id="983964"/>
    <lineage>
        <taxon>Eukaryota</taxon>
        <taxon>Fungi</taxon>
        <taxon>Dikarya</taxon>
        <taxon>Ascomycota</taxon>
        <taxon>Pezizomycotina</taxon>
        <taxon>Sordariomycetes</taxon>
        <taxon>Hypocreomycetidae</taxon>
        <taxon>Hypocreales</taxon>
        <taxon>Hypocreaceae</taxon>
        <taxon>Trichoderma</taxon>
    </lineage>
</organism>
<proteinExistence type="inferred from homology"/>
<evidence type="ECO:0000256" key="1">
    <source>
        <dbReference type="ARBA" id="ARBA00005495"/>
    </source>
</evidence>
<dbReference type="InterPro" id="IPR006913">
    <property type="entry name" value="CENP-V/GFA"/>
</dbReference>
<dbReference type="PANTHER" id="PTHR28620:SF1">
    <property type="entry name" value="CENP-V_GFA DOMAIN-CONTAINING PROTEIN"/>
    <property type="match status" value="1"/>
</dbReference>
<accession>A0A2T4A7M6</accession>
<dbReference type="PANTHER" id="PTHR28620">
    <property type="entry name" value="CENTROMERE PROTEIN V"/>
    <property type="match status" value="1"/>
</dbReference>
<dbReference type="Pfam" id="PF04828">
    <property type="entry name" value="GFA"/>
    <property type="match status" value="1"/>
</dbReference>
<protein>
    <recommendedName>
        <fullName evidence="4">CENP-V/GFA domain-containing protein</fullName>
    </recommendedName>
</protein>
<sequence>MSTDSSNDLPDLPAPISQPELYDGSCHCGYLKYSASFSLSKHSSHLQKCNCSICRKAGYALLTPEPKSSFRIISPKAGVSALSDYTFHTKSMHHYFCPHCGVRGFLMASFPNGGEEITEVFVNAGTIDGKSDGSKMEELGKLKVKYINGKVEAWSDPPADSSYEGGLA</sequence>
<comment type="similarity">
    <text evidence="1">Belongs to the Gfa family.</text>
</comment>
<feature type="domain" description="CENP-V/GFA" evidence="4">
    <location>
        <begin position="22"/>
        <end position="145"/>
    </location>
</feature>
<dbReference type="Proteomes" id="UP000241690">
    <property type="component" value="Unassembled WGS sequence"/>
</dbReference>
<dbReference type="AlphaFoldDB" id="A0A2T4A7M6"/>
<evidence type="ECO:0000313" key="6">
    <source>
        <dbReference type="Proteomes" id="UP000241690"/>
    </source>
</evidence>
<dbReference type="GeneID" id="36624678"/>
<dbReference type="EMBL" id="KZ679682">
    <property type="protein sequence ID" value="PTB53075.1"/>
    <property type="molecule type" value="Genomic_DNA"/>
</dbReference>